<dbReference type="RefSeq" id="WP_195818036.1">
    <property type="nucleotide sequence ID" value="NZ_JADOBH010000006.1"/>
</dbReference>
<sequence>MDDIDDIATRIAGIILSPESVNGLINGAFTVPLDIGYMAYGVFDTGSRFRRETARIRMAGAIRNDILNYDHIIDAIKIIFTKFNIYVTETEQDNIYRGVITSFVGRMGTNTIMAMITAAVLERVSFISATFKSKPIAVLTGVLLIGGMTERSIRTSERLEAENPEIYNLLNAKDYDLLYFLFEPTVQPFVDAMHIRMTQGEPAFRKIIELVRKKINA</sequence>
<gene>
    <name evidence="1" type="ORF">IV431_21540</name>
</gene>
<proteinExistence type="predicted"/>
<organism evidence="1 2">
    <name type="scientific">Rahnella victoriana</name>
    <dbReference type="NCBI Taxonomy" id="1510570"/>
    <lineage>
        <taxon>Bacteria</taxon>
        <taxon>Pseudomonadati</taxon>
        <taxon>Pseudomonadota</taxon>
        <taxon>Gammaproteobacteria</taxon>
        <taxon>Enterobacterales</taxon>
        <taxon>Yersiniaceae</taxon>
        <taxon>Rahnella</taxon>
    </lineage>
</organism>
<evidence type="ECO:0000313" key="1">
    <source>
        <dbReference type="EMBL" id="MBF7958142.1"/>
    </source>
</evidence>
<evidence type="ECO:0000313" key="2">
    <source>
        <dbReference type="Proteomes" id="UP000600307"/>
    </source>
</evidence>
<protein>
    <submittedName>
        <fullName evidence="1">Uncharacterized protein</fullName>
    </submittedName>
</protein>
<keyword evidence="2" id="KW-1185">Reference proteome</keyword>
<dbReference type="EMBL" id="JADOBH010000006">
    <property type="protein sequence ID" value="MBF7958142.1"/>
    <property type="molecule type" value="Genomic_DNA"/>
</dbReference>
<name>A0ABS0DWA4_9GAMM</name>
<accession>A0ABS0DWA4</accession>
<reference evidence="1 2" key="1">
    <citation type="submission" date="2020-11" db="EMBL/GenBank/DDBJ databases">
        <title>Taxonomic investigation of Rahnella spp.</title>
        <authorList>
            <person name="Lee S.D."/>
        </authorList>
    </citation>
    <scope>NUCLEOTIDE SEQUENCE [LARGE SCALE GENOMIC DNA]</scope>
    <source>
        <strain evidence="1 2">SAP-10</strain>
    </source>
</reference>
<dbReference type="Proteomes" id="UP000600307">
    <property type="component" value="Unassembled WGS sequence"/>
</dbReference>
<comment type="caution">
    <text evidence="1">The sequence shown here is derived from an EMBL/GenBank/DDBJ whole genome shotgun (WGS) entry which is preliminary data.</text>
</comment>